<comment type="caution">
    <text evidence="1">The sequence shown here is derived from an EMBL/GenBank/DDBJ whole genome shotgun (WGS) entry which is preliminary data.</text>
</comment>
<protein>
    <submittedName>
        <fullName evidence="1">Uncharacterized protein</fullName>
    </submittedName>
</protein>
<dbReference type="OrthoDB" id="5857944at2759"/>
<dbReference type="EMBL" id="NMWX01000102">
    <property type="protein sequence ID" value="OZF86366.1"/>
    <property type="molecule type" value="Genomic_DNA"/>
</dbReference>
<name>A0A260ZKU8_CAERE</name>
<dbReference type="KEGG" id="crq:GCK72_009713"/>
<evidence type="ECO:0000313" key="1">
    <source>
        <dbReference type="EMBL" id="OZF86366.1"/>
    </source>
</evidence>
<evidence type="ECO:0000313" key="2">
    <source>
        <dbReference type="Proteomes" id="UP000216624"/>
    </source>
</evidence>
<dbReference type="HOGENOM" id="CLU_2294168_0_0_1"/>
<dbReference type="CTD" id="9814696"/>
<accession>A0A260ZKU8</accession>
<reference evidence="1" key="1">
    <citation type="submission" date="2017-08" db="EMBL/GenBank/DDBJ databases">
        <authorList>
            <person name="de Groot N.N."/>
        </authorList>
    </citation>
    <scope>NUCLEOTIDE SEQUENCE [LARGE SCALE GENOMIC DNA]</scope>
    <source>
        <strain evidence="1">PX439</strain>
    </source>
</reference>
<feature type="non-terminal residue" evidence="1">
    <location>
        <position position="1"/>
    </location>
</feature>
<dbReference type="eggNOG" id="ENOG502TJ1R">
    <property type="taxonomic scope" value="Eukaryota"/>
</dbReference>
<proteinExistence type="predicted"/>
<dbReference type="OMA" id="TIRQCIG"/>
<sequence length="108" mass="12131">MPRLFNTIWNTLRQCIGFQGPQVVDDQEHYQPIIQRPPSQQSRSTSPNSISESVSISVRSSGSESSHEGWKELEELRKGSHRPYIRDISIENPSLTSEDSGYESAAAI</sequence>
<keyword evidence="2" id="KW-1185">Reference proteome</keyword>
<dbReference type="Proteomes" id="UP000216624">
    <property type="component" value="Unassembled WGS sequence"/>
</dbReference>
<organism evidence="1 2">
    <name type="scientific">Caenorhabditis remanei</name>
    <name type="common">Caenorhabditis vulgaris</name>
    <dbReference type="NCBI Taxonomy" id="31234"/>
    <lineage>
        <taxon>Eukaryota</taxon>
        <taxon>Metazoa</taxon>
        <taxon>Ecdysozoa</taxon>
        <taxon>Nematoda</taxon>
        <taxon>Chromadorea</taxon>
        <taxon>Rhabditida</taxon>
        <taxon>Rhabditina</taxon>
        <taxon>Rhabditomorpha</taxon>
        <taxon>Rhabditoidea</taxon>
        <taxon>Rhabditidae</taxon>
        <taxon>Peloderinae</taxon>
        <taxon>Caenorhabditis</taxon>
    </lineage>
</organism>
<gene>
    <name evidence="1" type="ORF">FL82_15299</name>
</gene>